<feature type="transmembrane region" description="Helical" evidence="6">
    <location>
        <begin position="156"/>
        <end position="177"/>
    </location>
</feature>
<dbReference type="InterPro" id="IPR051598">
    <property type="entry name" value="TSUP/Inactive_protease-like"/>
</dbReference>
<keyword evidence="4 6" id="KW-1133">Transmembrane helix</keyword>
<sequence length="275" mass="29616">MILTIIILICIGLFSSILGALVGIGGGVIIVPALVFFGIKLGMIEGMTPQLAIGTSSMILVVTGLSAMIQYNKSNQVDRYNGSIFLIGLIPGAFVGSYASAMLTMDSFNLYFGIFLIFISILLMVRDKIPPLKIFQNPKYLRPHIDADGVVHQYGFPIWIAVLITFVVGFITGLFGIGGGALMTPLMIIVFRIPPSIAIGTSMMLIFFSSLSSAIGHALQAHVQYFALVILAVSSYFGARFGAKLASNFSSDTLVKLLRTVLLLIGVYLIFEAIF</sequence>
<comment type="similarity">
    <text evidence="2 6">Belongs to the 4-toluene sulfonate uptake permease (TSUP) (TC 2.A.102) family.</text>
</comment>
<protein>
    <recommendedName>
        <fullName evidence="6">Probable membrane transporter protein</fullName>
    </recommendedName>
</protein>
<evidence type="ECO:0000256" key="6">
    <source>
        <dbReference type="RuleBase" id="RU363041"/>
    </source>
</evidence>
<dbReference type="Proteomes" id="UP000579136">
    <property type="component" value="Unassembled WGS sequence"/>
</dbReference>
<name>A0A9Q2CYV3_9STAP</name>
<dbReference type="Pfam" id="PF01925">
    <property type="entry name" value="TauE"/>
    <property type="match status" value="1"/>
</dbReference>
<evidence type="ECO:0000256" key="5">
    <source>
        <dbReference type="ARBA" id="ARBA00023136"/>
    </source>
</evidence>
<feature type="transmembrane region" description="Helical" evidence="6">
    <location>
        <begin position="6"/>
        <end position="39"/>
    </location>
</feature>
<evidence type="ECO:0000256" key="2">
    <source>
        <dbReference type="ARBA" id="ARBA00009142"/>
    </source>
</evidence>
<comment type="caution">
    <text evidence="7">The sequence shown here is derived from an EMBL/GenBank/DDBJ whole genome shotgun (WGS) entry which is preliminary data.</text>
</comment>
<dbReference type="PANTHER" id="PTHR43701:SF2">
    <property type="entry name" value="MEMBRANE TRANSPORTER PROTEIN YJNA-RELATED"/>
    <property type="match status" value="1"/>
</dbReference>
<feature type="transmembrane region" description="Helical" evidence="6">
    <location>
        <begin position="51"/>
        <end position="71"/>
    </location>
</feature>
<comment type="subcellular location">
    <subcellularLocation>
        <location evidence="6">Cell membrane</location>
        <topology evidence="6">Multi-pass membrane protein</topology>
    </subcellularLocation>
    <subcellularLocation>
        <location evidence="1">Membrane</location>
        <topology evidence="1">Multi-pass membrane protein</topology>
    </subcellularLocation>
</comment>
<gene>
    <name evidence="7" type="ORF">HNQ45_000667</name>
</gene>
<dbReference type="PANTHER" id="PTHR43701">
    <property type="entry name" value="MEMBRANE TRANSPORTER PROTEIN MJ0441-RELATED"/>
    <property type="match status" value="1"/>
</dbReference>
<feature type="transmembrane region" description="Helical" evidence="6">
    <location>
        <begin position="83"/>
        <end position="101"/>
    </location>
</feature>
<dbReference type="GO" id="GO:0005886">
    <property type="term" value="C:plasma membrane"/>
    <property type="evidence" value="ECO:0007669"/>
    <property type="project" value="UniProtKB-SubCell"/>
</dbReference>
<organism evidence="7 8">
    <name type="scientific">Nosocomiicoccus ampullae</name>
    <dbReference type="NCBI Taxonomy" id="489910"/>
    <lineage>
        <taxon>Bacteria</taxon>
        <taxon>Bacillati</taxon>
        <taxon>Bacillota</taxon>
        <taxon>Bacilli</taxon>
        <taxon>Bacillales</taxon>
        <taxon>Staphylococcaceae</taxon>
        <taxon>Nosocomiicoccus</taxon>
    </lineage>
</organism>
<feature type="transmembrane region" description="Helical" evidence="6">
    <location>
        <begin position="254"/>
        <end position="271"/>
    </location>
</feature>
<evidence type="ECO:0000313" key="8">
    <source>
        <dbReference type="Proteomes" id="UP000579136"/>
    </source>
</evidence>
<proteinExistence type="inferred from homology"/>
<dbReference type="EMBL" id="JACHHF010000003">
    <property type="protein sequence ID" value="MBB5175792.1"/>
    <property type="molecule type" value="Genomic_DNA"/>
</dbReference>
<accession>A0A9Q2CYV3</accession>
<evidence type="ECO:0000256" key="4">
    <source>
        <dbReference type="ARBA" id="ARBA00022989"/>
    </source>
</evidence>
<keyword evidence="8" id="KW-1185">Reference proteome</keyword>
<reference evidence="7 8" key="1">
    <citation type="submission" date="2020-08" db="EMBL/GenBank/DDBJ databases">
        <title>Genomic Encyclopedia of Type Strains, Phase IV (KMG-IV): sequencing the most valuable type-strain genomes for metagenomic binning, comparative biology and taxonomic classification.</title>
        <authorList>
            <person name="Goeker M."/>
        </authorList>
    </citation>
    <scope>NUCLEOTIDE SEQUENCE [LARGE SCALE GENOMIC DNA]</scope>
    <source>
        <strain evidence="7 8">DSM 19163</strain>
    </source>
</reference>
<dbReference type="InterPro" id="IPR002781">
    <property type="entry name" value="TM_pro_TauE-like"/>
</dbReference>
<feature type="transmembrane region" description="Helical" evidence="6">
    <location>
        <begin position="108"/>
        <end position="125"/>
    </location>
</feature>
<feature type="transmembrane region" description="Helical" evidence="6">
    <location>
        <begin position="189"/>
        <end position="211"/>
    </location>
</feature>
<keyword evidence="6" id="KW-1003">Cell membrane</keyword>
<feature type="transmembrane region" description="Helical" evidence="6">
    <location>
        <begin position="223"/>
        <end position="242"/>
    </location>
</feature>
<keyword evidence="3 6" id="KW-0812">Transmembrane</keyword>
<evidence type="ECO:0000256" key="3">
    <source>
        <dbReference type="ARBA" id="ARBA00022692"/>
    </source>
</evidence>
<evidence type="ECO:0000313" key="7">
    <source>
        <dbReference type="EMBL" id="MBB5175792.1"/>
    </source>
</evidence>
<dbReference type="AlphaFoldDB" id="A0A9Q2CYV3"/>
<evidence type="ECO:0000256" key="1">
    <source>
        <dbReference type="ARBA" id="ARBA00004141"/>
    </source>
</evidence>
<dbReference type="RefSeq" id="WP_183673410.1">
    <property type="nucleotide sequence ID" value="NZ_CBCRYX010000002.1"/>
</dbReference>
<keyword evidence="5 6" id="KW-0472">Membrane</keyword>